<dbReference type="AlphaFoldDB" id="A0A9P9AQ65"/>
<gene>
    <name evidence="2" type="ORF">B0T10DRAFT_596833</name>
</gene>
<keyword evidence="1" id="KW-0472">Membrane</keyword>
<feature type="transmembrane region" description="Helical" evidence="1">
    <location>
        <begin position="145"/>
        <end position="164"/>
    </location>
</feature>
<keyword evidence="1" id="KW-0812">Transmembrane</keyword>
<evidence type="ECO:0000313" key="2">
    <source>
        <dbReference type="EMBL" id="KAH6890665.1"/>
    </source>
</evidence>
<evidence type="ECO:0000256" key="1">
    <source>
        <dbReference type="SAM" id="Phobius"/>
    </source>
</evidence>
<comment type="caution">
    <text evidence="2">The sequence shown here is derived from an EMBL/GenBank/DDBJ whole genome shotgun (WGS) entry which is preliminary data.</text>
</comment>
<accession>A0A9P9AQ65</accession>
<sequence>MVLEFPNSRNGWKLDAVGLLAVIGEATTETCVEPMTASKLCLLPRLIPAPQALIRPNRRLTLARVNASVIGVYSGATSSQISYIANQIYPITNLGPFSVRVLQVKHRNESNALPVRRATAQFFEDVLAPPKQDPMMKARTFSPHNVLSVASTLLTIGLLIWAIIIDDGPATISIVLLSFASTLFCAASLWNPPERRRHGVAMVPDGDVVIRTTQGAYLIVKCVETVASELYFGTDDIRQAITTGFSSCVGAGTVIFMVAVILMGNSSWTMQAALAVTYLLLNAVYWFVALIPSYFHWDFPRYTWQDITPADLRSIAPSNFATALWGAILETGSTAWVKRSSTTPNTPQWDRWLAEAEENVRVGNRGWDADEAKNRIMREPI</sequence>
<evidence type="ECO:0000313" key="3">
    <source>
        <dbReference type="Proteomes" id="UP000777438"/>
    </source>
</evidence>
<reference evidence="2 3" key="1">
    <citation type="journal article" date="2021" name="Nat. Commun.">
        <title>Genetic determinants of endophytism in the Arabidopsis root mycobiome.</title>
        <authorList>
            <person name="Mesny F."/>
            <person name="Miyauchi S."/>
            <person name="Thiergart T."/>
            <person name="Pickel B."/>
            <person name="Atanasova L."/>
            <person name="Karlsson M."/>
            <person name="Huettel B."/>
            <person name="Barry K.W."/>
            <person name="Haridas S."/>
            <person name="Chen C."/>
            <person name="Bauer D."/>
            <person name="Andreopoulos W."/>
            <person name="Pangilinan J."/>
            <person name="LaButti K."/>
            <person name="Riley R."/>
            <person name="Lipzen A."/>
            <person name="Clum A."/>
            <person name="Drula E."/>
            <person name="Henrissat B."/>
            <person name="Kohler A."/>
            <person name="Grigoriev I.V."/>
            <person name="Martin F.M."/>
            <person name="Hacquard S."/>
        </authorList>
    </citation>
    <scope>NUCLEOTIDE SEQUENCE [LARGE SCALE GENOMIC DNA]</scope>
    <source>
        <strain evidence="2 3">MPI-CAGE-CH-0241</strain>
    </source>
</reference>
<feature type="transmembrane region" description="Helical" evidence="1">
    <location>
        <begin position="268"/>
        <end position="291"/>
    </location>
</feature>
<feature type="transmembrane region" description="Helical" evidence="1">
    <location>
        <begin position="240"/>
        <end position="262"/>
    </location>
</feature>
<dbReference type="EMBL" id="JAGPYM010000009">
    <property type="protein sequence ID" value="KAH6890665.1"/>
    <property type="molecule type" value="Genomic_DNA"/>
</dbReference>
<dbReference type="Proteomes" id="UP000777438">
    <property type="component" value="Unassembled WGS sequence"/>
</dbReference>
<protein>
    <submittedName>
        <fullName evidence="2">Uncharacterized protein</fullName>
    </submittedName>
</protein>
<proteinExistence type="predicted"/>
<feature type="transmembrane region" description="Helical" evidence="1">
    <location>
        <begin position="170"/>
        <end position="190"/>
    </location>
</feature>
<keyword evidence="1" id="KW-1133">Transmembrane helix</keyword>
<keyword evidence="3" id="KW-1185">Reference proteome</keyword>
<name>A0A9P9AQ65_9HYPO</name>
<organism evidence="2 3">
    <name type="scientific">Thelonectria olida</name>
    <dbReference type="NCBI Taxonomy" id="1576542"/>
    <lineage>
        <taxon>Eukaryota</taxon>
        <taxon>Fungi</taxon>
        <taxon>Dikarya</taxon>
        <taxon>Ascomycota</taxon>
        <taxon>Pezizomycotina</taxon>
        <taxon>Sordariomycetes</taxon>
        <taxon>Hypocreomycetidae</taxon>
        <taxon>Hypocreales</taxon>
        <taxon>Nectriaceae</taxon>
        <taxon>Thelonectria</taxon>
    </lineage>
</organism>
<dbReference type="OrthoDB" id="5412502at2759"/>